<protein>
    <submittedName>
        <fullName evidence="1">Uncharacterized protein</fullName>
    </submittedName>
</protein>
<dbReference type="AlphaFoldDB" id="A0A5J4VRM2"/>
<reference evidence="1 2" key="1">
    <citation type="submission" date="2019-03" db="EMBL/GenBank/DDBJ databases">
        <title>Single cell metagenomics reveals metabolic interactions within the superorganism composed of flagellate Streblomastix strix and complex community of Bacteroidetes bacteria on its surface.</title>
        <authorList>
            <person name="Treitli S.C."/>
            <person name="Kolisko M."/>
            <person name="Husnik F."/>
            <person name="Keeling P."/>
            <person name="Hampl V."/>
        </authorList>
    </citation>
    <scope>NUCLEOTIDE SEQUENCE [LARGE SCALE GENOMIC DNA]</scope>
    <source>
        <strain evidence="1">ST1C</strain>
    </source>
</reference>
<comment type="caution">
    <text evidence="1">The sequence shown here is derived from an EMBL/GenBank/DDBJ whole genome shotgun (WGS) entry which is preliminary data.</text>
</comment>
<sequence length="192" mass="22168">MKPLFIDELRGDLSGAEGTFGLFGTYHVVKYFRRSKAFLTADGIVLIQTYTEVEKKYKYCFTPIHPNWFGGEKVIHCNHHIWDAYVTETGRVIITRGMYKESKELIAELKAPQKVLQLPFHVRSLKTLILTKKTHYTALRDDGRIYSIKYDDGQVRESTDYVTELVKADGEGAGMIIKHFAHVAMSFYFLFE</sequence>
<dbReference type="Proteomes" id="UP000324800">
    <property type="component" value="Unassembled WGS sequence"/>
</dbReference>
<evidence type="ECO:0000313" key="1">
    <source>
        <dbReference type="EMBL" id="KAA6385019.1"/>
    </source>
</evidence>
<proteinExistence type="predicted"/>
<organism evidence="1 2">
    <name type="scientific">Streblomastix strix</name>
    <dbReference type="NCBI Taxonomy" id="222440"/>
    <lineage>
        <taxon>Eukaryota</taxon>
        <taxon>Metamonada</taxon>
        <taxon>Preaxostyla</taxon>
        <taxon>Oxymonadida</taxon>
        <taxon>Streblomastigidae</taxon>
        <taxon>Streblomastix</taxon>
    </lineage>
</organism>
<accession>A0A5J4VRM2</accession>
<name>A0A5J4VRM2_9EUKA</name>
<gene>
    <name evidence="1" type="ORF">EZS28_019456</name>
</gene>
<evidence type="ECO:0000313" key="2">
    <source>
        <dbReference type="Proteomes" id="UP000324800"/>
    </source>
</evidence>
<dbReference type="EMBL" id="SNRW01005465">
    <property type="protein sequence ID" value="KAA6385019.1"/>
    <property type="molecule type" value="Genomic_DNA"/>
</dbReference>